<dbReference type="RefSeq" id="XP_007694523.1">
    <property type="nucleotide sequence ID" value="XM_007696333.1"/>
</dbReference>
<name>M2TIR3_COCSN</name>
<gene>
    <name evidence="3" type="ORF">COCSADRAFT_206167</name>
</gene>
<feature type="signal peptide" evidence="2">
    <location>
        <begin position="1"/>
        <end position="19"/>
    </location>
</feature>
<evidence type="ECO:0000313" key="3">
    <source>
        <dbReference type="EMBL" id="EMD69091.1"/>
    </source>
</evidence>
<keyword evidence="2" id="KW-0732">Signal</keyword>
<dbReference type="HOGENOM" id="CLU_2440694_0_0_1"/>
<dbReference type="GeneID" id="19134322"/>
<dbReference type="KEGG" id="bsc:COCSADRAFT_206167"/>
<proteinExistence type="predicted"/>
<reference evidence="4" key="2">
    <citation type="journal article" date="2013" name="PLoS Genet.">
        <title>Comparative genome structure, secondary metabolite, and effector coding capacity across Cochliobolus pathogens.</title>
        <authorList>
            <person name="Condon B.J."/>
            <person name="Leng Y."/>
            <person name="Wu D."/>
            <person name="Bushley K.E."/>
            <person name="Ohm R.A."/>
            <person name="Otillar R."/>
            <person name="Martin J."/>
            <person name="Schackwitz W."/>
            <person name="Grimwood J."/>
            <person name="MohdZainudin N."/>
            <person name="Xue C."/>
            <person name="Wang R."/>
            <person name="Manning V.A."/>
            <person name="Dhillon B."/>
            <person name="Tu Z.J."/>
            <person name="Steffenson B.J."/>
            <person name="Salamov A."/>
            <person name="Sun H."/>
            <person name="Lowry S."/>
            <person name="LaButti K."/>
            <person name="Han J."/>
            <person name="Copeland A."/>
            <person name="Lindquist E."/>
            <person name="Barry K."/>
            <person name="Schmutz J."/>
            <person name="Baker S.E."/>
            <person name="Ciuffetti L.M."/>
            <person name="Grigoriev I.V."/>
            <person name="Zhong S."/>
            <person name="Turgeon B.G."/>
        </authorList>
    </citation>
    <scope>NUCLEOTIDE SEQUENCE [LARGE SCALE GENOMIC DNA]</scope>
    <source>
        <strain evidence="4">ND90Pr / ATCC 201652</strain>
    </source>
</reference>
<evidence type="ECO:0008006" key="5">
    <source>
        <dbReference type="Google" id="ProtNLM"/>
    </source>
</evidence>
<evidence type="ECO:0000313" key="4">
    <source>
        <dbReference type="Proteomes" id="UP000016934"/>
    </source>
</evidence>
<organism evidence="3 4">
    <name type="scientific">Cochliobolus sativus (strain ND90Pr / ATCC 201652)</name>
    <name type="common">Common root rot and spot blotch fungus</name>
    <name type="synonym">Bipolaris sorokiniana</name>
    <dbReference type="NCBI Taxonomy" id="665912"/>
    <lineage>
        <taxon>Eukaryota</taxon>
        <taxon>Fungi</taxon>
        <taxon>Dikarya</taxon>
        <taxon>Ascomycota</taxon>
        <taxon>Pezizomycotina</taxon>
        <taxon>Dothideomycetes</taxon>
        <taxon>Pleosporomycetidae</taxon>
        <taxon>Pleosporales</taxon>
        <taxon>Pleosporineae</taxon>
        <taxon>Pleosporaceae</taxon>
        <taxon>Bipolaris</taxon>
    </lineage>
</organism>
<dbReference type="EMBL" id="KB445637">
    <property type="protein sequence ID" value="EMD69091.1"/>
    <property type="molecule type" value="Genomic_DNA"/>
</dbReference>
<accession>M2TIR3</accession>
<protein>
    <recommendedName>
        <fullName evidence="5">Secreted protein</fullName>
    </recommendedName>
</protein>
<feature type="compositionally biased region" description="Polar residues" evidence="1">
    <location>
        <begin position="21"/>
        <end position="35"/>
    </location>
</feature>
<evidence type="ECO:0000256" key="1">
    <source>
        <dbReference type="SAM" id="MobiDB-lite"/>
    </source>
</evidence>
<sequence>MQTLSWLLLVLAPWRQVVTTGCGTPRSTPETSSVIRANPPKNDSAGFRNQSILTVNGTAQGSSLCARIRLDRNRLMSLLEVLGKLYRTTY</sequence>
<evidence type="ECO:0000256" key="2">
    <source>
        <dbReference type="SAM" id="SignalP"/>
    </source>
</evidence>
<feature type="chain" id="PRO_5004026541" description="Secreted protein" evidence="2">
    <location>
        <begin position="20"/>
        <end position="90"/>
    </location>
</feature>
<reference evidence="3 4" key="1">
    <citation type="journal article" date="2012" name="PLoS Pathog.">
        <title>Diverse lifestyles and strategies of plant pathogenesis encoded in the genomes of eighteen Dothideomycetes fungi.</title>
        <authorList>
            <person name="Ohm R.A."/>
            <person name="Feau N."/>
            <person name="Henrissat B."/>
            <person name="Schoch C.L."/>
            <person name="Horwitz B.A."/>
            <person name="Barry K.W."/>
            <person name="Condon B.J."/>
            <person name="Copeland A.C."/>
            <person name="Dhillon B."/>
            <person name="Glaser F."/>
            <person name="Hesse C.N."/>
            <person name="Kosti I."/>
            <person name="LaButti K."/>
            <person name="Lindquist E.A."/>
            <person name="Lucas S."/>
            <person name="Salamov A.A."/>
            <person name="Bradshaw R.E."/>
            <person name="Ciuffetti L."/>
            <person name="Hamelin R.C."/>
            <person name="Kema G.H.J."/>
            <person name="Lawrence C."/>
            <person name="Scott J.A."/>
            <person name="Spatafora J.W."/>
            <person name="Turgeon B.G."/>
            <person name="de Wit P.J.G.M."/>
            <person name="Zhong S."/>
            <person name="Goodwin S.B."/>
            <person name="Grigoriev I.V."/>
        </authorList>
    </citation>
    <scope>NUCLEOTIDE SEQUENCE [LARGE SCALE GENOMIC DNA]</scope>
    <source>
        <strain evidence="4">ND90Pr / ATCC 201652</strain>
    </source>
</reference>
<feature type="region of interest" description="Disordered" evidence="1">
    <location>
        <begin position="21"/>
        <end position="48"/>
    </location>
</feature>
<dbReference type="Proteomes" id="UP000016934">
    <property type="component" value="Unassembled WGS sequence"/>
</dbReference>
<dbReference type="AlphaFoldDB" id="M2TIR3"/>
<keyword evidence="4" id="KW-1185">Reference proteome</keyword>